<dbReference type="Proteomes" id="UP001143362">
    <property type="component" value="Unassembled WGS sequence"/>
</dbReference>
<protein>
    <recommendedName>
        <fullName evidence="9">Flippase-like domain-containing protein</fullName>
    </recommendedName>
</protein>
<evidence type="ECO:0000256" key="1">
    <source>
        <dbReference type="ARBA" id="ARBA00004651"/>
    </source>
</evidence>
<dbReference type="EMBL" id="SHNN01000002">
    <property type="protein sequence ID" value="MCX2981300.1"/>
    <property type="molecule type" value="Genomic_DNA"/>
</dbReference>
<feature type="transmembrane region" description="Helical" evidence="6">
    <location>
        <begin position="7"/>
        <end position="25"/>
    </location>
</feature>
<evidence type="ECO:0000256" key="3">
    <source>
        <dbReference type="ARBA" id="ARBA00022692"/>
    </source>
</evidence>
<comment type="subcellular location">
    <subcellularLocation>
        <location evidence="1">Cell membrane</location>
        <topology evidence="1">Multi-pass membrane protein</topology>
    </subcellularLocation>
</comment>
<keyword evidence="8" id="KW-1185">Reference proteome</keyword>
<keyword evidence="4 6" id="KW-1133">Transmembrane helix</keyword>
<proteinExistence type="predicted"/>
<dbReference type="Pfam" id="PF03706">
    <property type="entry name" value="LPG_synthase_TM"/>
    <property type="match status" value="1"/>
</dbReference>
<feature type="transmembrane region" description="Helical" evidence="6">
    <location>
        <begin position="175"/>
        <end position="191"/>
    </location>
</feature>
<name>A0ABT3TGH2_9GAMM</name>
<evidence type="ECO:0008006" key="9">
    <source>
        <dbReference type="Google" id="ProtNLM"/>
    </source>
</evidence>
<accession>A0ABT3TGH2</accession>
<keyword evidence="2" id="KW-1003">Cell membrane</keyword>
<dbReference type="RefSeq" id="WP_279245302.1">
    <property type="nucleotide sequence ID" value="NZ_SHNN01000002.1"/>
</dbReference>
<feature type="transmembrane region" description="Helical" evidence="6">
    <location>
        <begin position="113"/>
        <end position="137"/>
    </location>
</feature>
<feature type="transmembrane region" description="Helical" evidence="6">
    <location>
        <begin position="37"/>
        <end position="64"/>
    </location>
</feature>
<evidence type="ECO:0000256" key="2">
    <source>
        <dbReference type="ARBA" id="ARBA00022475"/>
    </source>
</evidence>
<feature type="transmembrane region" description="Helical" evidence="6">
    <location>
        <begin position="197"/>
        <end position="220"/>
    </location>
</feature>
<comment type="caution">
    <text evidence="7">The sequence shown here is derived from an EMBL/GenBank/DDBJ whole genome shotgun (WGS) entry which is preliminary data.</text>
</comment>
<gene>
    <name evidence="7" type="ORF">EYC98_10535</name>
</gene>
<feature type="transmembrane region" description="Helical" evidence="6">
    <location>
        <begin position="272"/>
        <end position="294"/>
    </location>
</feature>
<evidence type="ECO:0000256" key="5">
    <source>
        <dbReference type="ARBA" id="ARBA00023136"/>
    </source>
</evidence>
<feature type="transmembrane region" description="Helical" evidence="6">
    <location>
        <begin position="143"/>
        <end position="163"/>
    </location>
</feature>
<organism evidence="7 8">
    <name type="scientific">Candidatus Litorirhabdus singularis</name>
    <dbReference type="NCBI Taxonomy" id="2518993"/>
    <lineage>
        <taxon>Bacteria</taxon>
        <taxon>Pseudomonadati</taxon>
        <taxon>Pseudomonadota</taxon>
        <taxon>Gammaproteobacteria</taxon>
        <taxon>Cellvibrionales</taxon>
        <taxon>Halieaceae</taxon>
        <taxon>Candidatus Litorirhabdus</taxon>
    </lineage>
</organism>
<sequence length="311" mass="33831">MLLKKQHLSAILLVSITILSFFYIREYSDQFLKITEVGASSIAILVVLFLVSRALIVLPMIWFLSKHNARMSVLEAIKLDLSTAYLNYLPLKAGLFAKGAYLKKVHNIRYTDYVSISLSLTIIQMLTVGVLGTGISIYINSGVLISSIFIGLSTACILVLNIPTKWLRSNFFEKNRVSSVIADIVVGWQIMTSDSRFFAIVLLFICSATLSVGLRLVLCYSFLSLETGIAEILLISLASIPVRVIGIVPGAIGIREAVIGAFDLALGGNFQAGVIAASLDRLILLGCLFVLGPLATHSLSKKMLDQPEDTG</sequence>
<feature type="transmembrane region" description="Helical" evidence="6">
    <location>
        <begin position="232"/>
        <end position="252"/>
    </location>
</feature>
<evidence type="ECO:0000313" key="7">
    <source>
        <dbReference type="EMBL" id="MCX2981300.1"/>
    </source>
</evidence>
<evidence type="ECO:0000313" key="8">
    <source>
        <dbReference type="Proteomes" id="UP001143362"/>
    </source>
</evidence>
<evidence type="ECO:0000256" key="4">
    <source>
        <dbReference type="ARBA" id="ARBA00022989"/>
    </source>
</evidence>
<reference evidence="7" key="1">
    <citation type="submission" date="2019-02" db="EMBL/GenBank/DDBJ databases">
        <authorList>
            <person name="Li S.-H."/>
        </authorList>
    </citation>
    <scope>NUCLEOTIDE SEQUENCE</scope>
    <source>
        <strain evidence="7">IMCC14734</strain>
    </source>
</reference>
<keyword evidence="5 6" id="KW-0472">Membrane</keyword>
<evidence type="ECO:0000256" key="6">
    <source>
        <dbReference type="SAM" id="Phobius"/>
    </source>
</evidence>
<keyword evidence="3 6" id="KW-0812">Transmembrane</keyword>
<dbReference type="InterPro" id="IPR022791">
    <property type="entry name" value="L-PG_synthase/AglD"/>
</dbReference>